<dbReference type="GO" id="GO:0008837">
    <property type="term" value="F:diaminopimelate epimerase activity"/>
    <property type="evidence" value="ECO:0007669"/>
    <property type="project" value="UniProtKB-UniRule"/>
</dbReference>
<sequence length="241" mass="26705">MIFHKLHSSGNDFLVLAEEENPSLQLKENKDFIGKICHRNFGIGADGIFFVYSNGTVKHFDPDGSESFCVNGSLCLAFLKKRISYIPSEFSLNGVKVKIANSDYPEISFFPKVNSCERKTVDGVNGLFVDIGNPHFFVEGIEPEKELATVLRNSKSFEKGANISFFEVLEDKVIKIATFERGVEDFTLACGSACAAFCVGFNMKEAKFIPLSGIPLNVKFSDNTLYVKGEVQYVAKGNCFI</sequence>
<name>A0A7R6SXV3_9BACT</name>
<evidence type="ECO:0000256" key="3">
    <source>
        <dbReference type="NCBIfam" id="TIGR00652"/>
    </source>
</evidence>
<dbReference type="Proteomes" id="UP000595564">
    <property type="component" value="Chromosome"/>
</dbReference>
<dbReference type="KEGG" id="thyd:TTHT_0329"/>
<dbReference type="NCBIfam" id="TIGR00652">
    <property type="entry name" value="DapF"/>
    <property type="match status" value="1"/>
</dbReference>
<dbReference type="GO" id="GO:0005829">
    <property type="term" value="C:cytosol"/>
    <property type="evidence" value="ECO:0007669"/>
    <property type="project" value="TreeGrafter"/>
</dbReference>
<dbReference type="Gene3D" id="3.10.310.10">
    <property type="entry name" value="Diaminopimelate Epimerase, Chain A, domain 1"/>
    <property type="match status" value="2"/>
</dbReference>
<keyword evidence="2 4" id="KW-0413">Isomerase</keyword>
<evidence type="ECO:0000313" key="5">
    <source>
        <dbReference type="Proteomes" id="UP000595564"/>
    </source>
</evidence>
<comment type="similarity">
    <text evidence="1">Belongs to the diaminopimelate epimerase family.</text>
</comment>
<reference evidence="4 5" key="1">
    <citation type="journal article" date="2012" name="Extremophiles">
        <title>Thermotomaculum hydrothermale gen. nov., sp. nov., a novel heterotrophic thermophile within the phylum Acidobacteria from a deep-sea hydrothermal vent chimney in the Southern Okinawa Trough.</title>
        <authorList>
            <person name="Izumi H."/>
            <person name="Nunoura T."/>
            <person name="Miyazaki M."/>
            <person name="Mino S."/>
            <person name="Toki T."/>
            <person name="Takai K."/>
            <person name="Sako Y."/>
            <person name="Sawabe T."/>
            <person name="Nakagawa S."/>
        </authorList>
    </citation>
    <scope>NUCLEOTIDE SEQUENCE [LARGE SCALE GENOMIC DNA]</scope>
    <source>
        <strain evidence="4 5">AC55</strain>
    </source>
</reference>
<dbReference type="SUPFAM" id="SSF54506">
    <property type="entry name" value="Diaminopimelate epimerase-like"/>
    <property type="match status" value="2"/>
</dbReference>
<accession>A0A7R6SXV3</accession>
<proteinExistence type="inferred from homology"/>
<dbReference type="EMBL" id="AP017470">
    <property type="protein sequence ID" value="BBB31945.1"/>
    <property type="molecule type" value="Genomic_DNA"/>
</dbReference>
<evidence type="ECO:0000256" key="2">
    <source>
        <dbReference type="ARBA" id="ARBA00023235"/>
    </source>
</evidence>
<evidence type="ECO:0000256" key="1">
    <source>
        <dbReference type="ARBA" id="ARBA00010219"/>
    </source>
</evidence>
<organism evidence="4 5">
    <name type="scientific">Thermotomaculum hydrothermale</name>
    <dbReference type="NCBI Taxonomy" id="981385"/>
    <lineage>
        <taxon>Bacteria</taxon>
        <taxon>Pseudomonadati</taxon>
        <taxon>Acidobacteriota</taxon>
        <taxon>Holophagae</taxon>
        <taxon>Thermotomaculales</taxon>
        <taxon>Thermotomaculaceae</taxon>
        <taxon>Thermotomaculum</taxon>
    </lineage>
</organism>
<keyword evidence="5" id="KW-1185">Reference proteome</keyword>
<protein>
    <recommendedName>
        <fullName evidence="3">Diaminopimelate epimerase</fullName>
        <ecNumber evidence="3">5.1.1.7</ecNumber>
    </recommendedName>
</protein>
<dbReference type="InterPro" id="IPR001653">
    <property type="entry name" value="DAP_epimerase_DapF"/>
</dbReference>
<dbReference type="EC" id="5.1.1.7" evidence="3"/>
<dbReference type="PANTHER" id="PTHR31689">
    <property type="entry name" value="DIAMINOPIMELATE EPIMERASE, CHLOROPLASTIC"/>
    <property type="match status" value="1"/>
</dbReference>
<dbReference type="GO" id="GO:0009089">
    <property type="term" value="P:lysine biosynthetic process via diaminopimelate"/>
    <property type="evidence" value="ECO:0007669"/>
    <property type="project" value="UniProtKB-UniRule"/>
</dbReference>
<gene>
    <name evidence="4" type="primary">dapF</name>
    <name evidence="4" type="ORF">TTHT_0329</name>
</gene>
<dbReference type="PANTHER" id="PTHR31689:SF0">
    <property type="entry name" value="DIAMINOPIMELATE EPIMERASE"/>
    <property type="match status" value="1"/>
</dbReference>
<dbReference type="AlphaFoldDB" id="A0A7R6SXV3"/>
<evidence type="ECO:0000313" key="4">
    <source>
        <dbReference type="EMBL" id="BBB31945.1"/>
    </source>
</evidence>